<dbReference type="Gene3D" id="3.30.70.1320">
    <property type="entry name" value="Multidrug efflux transporter AcrB pore domain like"/>
    <property type="match status" value="1"/>
</dbReference>
<dbReference type="GO" id="GO:0016020">
    <property type="term" value="C:membrane"/>
    <property type="evidence" value="ECO:0007669"/>
    <property type="project" value="InterPro"/>
</dbReference>
<evidence type="ECO:0000313" key="2">
    <source>
        <dbReference type="Proteomes" id="UP000254640"/>
    </source>
</evidence>
<evidence type="ECO:0000313" key="1">
    <source>
        <dbReference type="EMBL" id="SUB15606.1"/>
    </source>
</evidence>
<sequence length="43" mass="4860">MDKQDISDYVASNIQDPLSRIDGVGQVDAYGSQYAMRIWLDPQ</sequence>
<accession>A0A379ACS2</accession>
<dbReference type="Pfam" id="PF00873">
    <property type="entry name" value="ACR_tran"/>
    <property type="match status" value="1"/>
</dbReference>
<keyword evidence="2" id="KW-1185">Reference proteome</keyword>
<gene>
    <name evidence="1" type="primary">mdtF</name>
    <name evidence="1" type="ORF">NCTC9381_01493</name>
</gene>
<name>A0A379ACS2_ENTAG</name>
<dbReference type="AlphaFoldDB" id="A0A379ACS2"/>
<dbReference type="Proteomes" id="UP000254640">
    <property type="component" value="Unassembled WGS sequence"/>
</dbReference>
<proteinExistence type="predicted"/>
<dbReference type="InterPro" id="IPR001036">
    <property type="entry name" value="Acrflvin-R"/>
</dbReference>
<protein>
    <submittedName>
        <fullName evidence="1">Multidrug resistance protein MdtF</fullName>
    </submittedName>
</protein>
<dbReference type="GO" id="GO:0022857">
    <property type="term" value="F:transmembrane transporter activity"/>
    <property type="evidence" value="ECO:0007669"/>
    <property type="project" value="InterPro"/>
</dbReference>
<organism evidence="1 2">
    <name type="scientific">Enterobacter agglomerans</name>
    <name type="common">Erwinia herbicola</name>
    <name type="synonym">Pantoea agglomerans</name>
    <dbReference type="NCBI Taxonomy" id="549"/>
    <lineage>
        <taxon>Bacteria</taxon>
        <taxon>Pseudomonadati</taxon>
        <taxon>Pseudomonadota</taxon>
        <taxon>Gammaproteobacteria</taxon>
        <taxon>Enterobacterales</taxon>
        <taxon>Erwiniaceae</taxon>
        <taxon>Pantoea</taxon>
        <taxon>Pantoea agglomerans group</taxon>
    </lineage>
</organism>
<dbReference type="EMBL" id="UGSO01000001">
    <property type="protein sequence ID" value="SUB15606.1"/>
    <property type="molecule type" value="Genomic_DNA"/>
</dbReference>
<reference evidence="1 2" key="1">
    <citation type="submission" date="2018-06" db="EMBL/GenBank/DDBJ databases">
        <authorList>
            <consortium name="Pathogen Informatics"/>
            <person name="Doyle S."/>
        </authorList>
    </citation>
    <scope>NUCLEOTIDE SEQUENCE [LARGE SCALE GENOMIC DNA]</scope>
    <source>
        <strain evidence="1 2">NCTC9381</strain>
    </source>
</reference>
<dbReference type="SUPFAM" id="SSF82693">
    <property type="entry name" value="Multidrug efflux transporter AcrB pore domain, PN1, PN2, PC1 and PC2 subdomains"/>
    <property type="match status" value="1"/>
</dbReference>